<proteinExistence type="inferred from homology"/>
<keyword evidence="7" id="KW-1185">Reference proteome</keyword>
<keyword evidence="4" id="KW-0479">Metal-binding</keyword>
<evidence type="ECO:0000256" key="1">
    <source>
        <dbReference type="ARBA" id="ARBA00007967"/>
    </source>
</evidence>
<dbReference type="InterPro" id="IPR029063">
    <property type="entry name" value="SAM-dependent_MTases_sf"/>
</dbReference>
<dbReference type="SUPFAM" id="SSF53335">
    <property type="entry name" value="S-adenosyl-L-methionine-dependent methyltransferases"/>
    <property type="match status" value="1"/>
</dbReference>
<evidence type="ECO:0000256" key="4">
    <source>
        <dbReference type="ARBA" id="ARBA00022723"/>
    </source>
</evidence>
<dbReference type="Proteomes" id="UP000245207">
    <property type="component" value="Unassembled WGS sequence"/>
</dbReference>
<dbReference type="AlphaFoldDB" id="A0A2U1N4N2"/>
<evidence type="ECO:0000256" key="3">
    <source>
        <dbReference type="ARBA" id="ARBA00022679"/>
    </source>
</evidence>
<evidence type="ECO:0000256" key="5">
    <source>
        <dbReference type="ARBA" id="ARBA00022842"/>
    </source>
</evidence>
<dbReference type="EMBL" id="PKPP01003622">
    <property type="protein sequence ID" value="PWA68472.1"/>
    <property type="molecule type" value="Genomic_DNA"/>
</dbReference>
<dbReference type="Pfam" id="PF03492">
    <property type="entry name" value="Methyltransf_7"/>
    <property type="match status" value="1"/>
</dbReference>
<evidence type="ECO:0000313" key="6">
    <source>
        <dbReference type="EMBL" id="PWA68472.1"/>
    </source>
</evidence>
<organism evidence="6 7">
    <name type="scientific">Artemisia annua</name>
    <name type="common">Sweet wormwood</name>
    <dbReference type="NCBI Taxonomy" id="35608"/>
    <lineage>
        <taxon>Eukaryota</taxon>
        <taxon>Viridiplantae</taxon>
        <taxon>Streptophyta</taxon>
        <taxon>Embryophyta</taxon>
        <taxon>Tracheophyta</taxon>
        <taxon>Spermatophyta</taxon>
        <taxon>Magnoliopsida</taxon>
        <taxon>eudicotyledons</taxon>
        <taxon>Gunneridae</taxon>
        <taxon>Pentapetalae</taxon>
        <taxon>asterids</taxon>
        <taxon>campanulids</taxon>
        <taxon>Asterales</taxon>
        <taxon>Asteraceae</taxon>
        <taxon>Asteroideae</taxon>
        <taxon>Anthemideae</taxon>
        <taxon>Artemisiinae</taxon>
        <taxon>Artemisia</taxon>
    </lineage>
</organism>
<evidence type="ECO:0000313" key="7">
    <source>
        <dbReference type="Proteomes" id="UP000245207"/>
    </source>
</evidence>
<keyword evidence="2 6" id="KW-0489">Methyltransferase</keyword>
<protein>
    <submittedName>
        <fullName evidence="6">SAM dependent carboxyl methyltransferase</fullName>
    </submittedName>
</protein>
<name>A0A2U1N4N2_ARTAN</name>
<accession>A0A2U1N4N2</accession>
<dbReference type="GO" id="GO:0008168">
    <property type="term" value="F:methyltransferase activity"/>
    <property type="evidence" value="ECO:0007669"/>
    <property type="project" value="UniProtKB-KW"/>
</dbReference>
<dbReference type="PANTHER" id="PTHR31009">
    <property type="entry name" value="S-ADENOSYL-L-METHIONINE:CARBOXYL METHYLTRANSFERASE FAMILY PROTEIN"/>
    <property type="match status" value="1"/>
</dbReference>
<dbReference type="GO" id="GO:0032259">
    <property type="term" value="P:methylation"/>
    <property type="evidence" value="ECO:0007669"/>
    <property type="project" value="UniProtKB-KW"/>
</dbReference>
<keyword evidence="5" id="KW-0460">Magnesium</keyword>
<dbReference type="Gene3D" id="3.40.50.150">
    <property type="entry name" value="Vaccinia Virus protein VP39"/>
    <property type="match status" value="1"/>
</dbReference>
<dbReference type="InterPro" id="IPR042086">
    <property type="entry name" value="MeTrfase_capping"/>
</dbReference>
<dbReference type="InterPro" id="IPR005299">
    <property type="entry name" value="MeTrfase_7"/>
</dbReference>
<dbReference type="Gene3D" id="1.10.1200.270">
    <property type="entry name" value="Methyltransferase, alpha-helical capping domain"/>
    <property type="match status" value="1"/>
</dbReference>
<comment type="caution">
    <text evidence="6">The sequence shown here is derived from an EMBL/GenBank/DDBJ whole genome shotgun (WGS) entry which is preliminary data.</text>
</comment>
<dbReference type="GO" id="GO:0046872">
    <property type="term" value="F:metal ion binding"/>
    <property type="evidence" value="ECO:0007669"/>
    <property type="project" value="UniProtKB-KW"/>
</dbReference>
<gene>
    <name evidence="6" type="ORF">CTI12_AA273750</name>
</gene>
<keyword evidence="3 6" id="KW-0808">Transferase</keyword>
<reference evidence="6 7" key="1">
    <citation type="journal article" date="2018" name="Mol. Plant">
        <title>The genome of Artemisia annua provides insight into the evolution of Asteraceae family and artemisinin biosynthesis.</title>
        <authorList>
            <person name="Shen Q."/>
            <person name="Zhang L."/>
            <person name="Liao Z."/>
            <person name="Wang S."/>
            <person name="Yan T."/>
            <person name="Shi P."/>
            <person name="Liu M."/>
            <person name="Fu X."/>
            <person name="Pan Q."/>
            <person name="Wang Y."/>
            <person name="Lv Z."/>
            <person name="Lu X."/>
            <person name="Zhang F."/>
            <person name="Jiang W."/>
            <person name="Ma Y."/>
            <person name="Chen M."/>
            <person name="Hao X."/>
            <person name="Li L."/>
            <person name="Tang Y."/>
            <person name="Lv G."/>
            <person name="Zhou Y."/>
            <person name="Sun X."/>
            <person name="Brodelius P.E."/>
            <person name="Rose J.K.C."/>
            <person name="Tang K."/>
        </authorList>
    </citation>
    <scope>NUCLEOTIDE SEQUENCE [LARGE SCALE GENOMIC DNA]</scope>
    <source>
        <strain evidence="7">cv. Huhao1</strain>
        <tissue evidence="6">Leaf</tissue>
    </source>
</reference>
<evidence type="ECO:0000256" key="2">
    <source>
        <dbReference type="ARBA" id="ARBA00022603"/>
    </source>
</evidence>
<dbReference type="STRING" id="35608.A0A2U1N4N2"/>
<sequence>MGVMKTKGVIEQAISDLCRSDVHFPKTLVMADLGCSSGPNTLLVGSMVIDAVAKTSLEMGHLAPEVQINLNDLPTNDFNTIFFALQELQENTTTEEIIDDRHPPTCYFTGVPGSFFSRLFPANTLHFVHSSYSLQWLSQLPELEEINKGHIYLSSTTPESVSKAYYQQFQKDFMGFLMCRAEEMMGGGRMVLTLAGRTTDDARGEESYYLWRPLAMALQEMVFEGLVDEAKLDSFNLPQYTASPTEIMNLVECEGSFTLDHLEIFDVNWEAWKIKNYDKDLSQSKKPEGHVIGHGVAKAIRAGIESLVSNHFGEAIVDDVFTRYEKFLAERMSTEKKEALVWERSWSRKAKTAPRIWVARGRLCPAGGALWGKAQPNRDSMKVPF</sequence>
<comment type="similarity">
    <text evidence="1">Belongs to the methyltransferase superfamily. Type-7 methyltransferase family.</text>
</comment>
<dbReference type="OrthoDB" id="1890922at2759"/>